<keyword evidence="3" id="KW-0540">Nuclease</keyword>
<name>A0ABM1EJS2_PRICU</name>
<dbReference type="Proteomes" id="UP000695022">
    <property type="component" value="Unplaced"/>
</dbReference>
<dbReference type="SUPFAM" id="SSF53098">
    <property type="entry name" value="Ribonuclease H-like"/>
    <property type="match status" value="1"/>
</dbReference>
<comment type="subcellular location">
    <subcellularLocation>
        <location evidence="1">Nucleus</location>
    </subcellularLocation>
</comment>
<keyword evidence="6" id="KW-0539">Nucleus</keyword>
<dbReference type="GO" id="GO:0004527">
    <property type="term" value="F:exonuclease activity"/>
    <property type="evidence" value="ECO:0007669"/>
    <property type="project" value="UniProtKB-KW"/>
</dbReference>
<dbReference type="InterPro" id="IPR013520">
    <property type="entry name" value="Ribonucl_H"/>
</dbReference>
<evidence type="ECO:0000256" key="6">
    <source>
        <dbReference type="ARBA" id="ARBA00023242"/>
    </source>
</evidence>
<dbReference type="InterPro" id="IPR036397">
    <property type="entry name" value="RNaseH_sf"/>
</dbReference>
<dbReference type="SMART" id="SM00479">
    <property type="entry name" value="EXOIII"/>
    <property type="match status" value="1"/>
</dbReference>
<dbReference type="InterPro" id="IPR012337">
    <property type="entry name" value="RNaseH-like_sf"/>
</dbReference>
<evidence type="ECO:0000256" key="2">
    <source>
        <dbReference type="ARBA" id="ARBA00006357"/>
    </source>
</evidence>
<comment type="similarity">
    <text evidence="2">Belongs to the REXO1/REXO3 family.</text>
</comment>
<reference evidence="9" key="1">
    <citation type="submission" date="2025-08" db="UniProtKB">
        <authorList>
            <consortium name="RefSeq"/>
        </authorList>
    </citation>
    <scope>IDENTIFICATION</scope>
</reference>
<evidence type="ECO:0000259" key="7">
    <source>
        <dbReference type="SMART" id="SM00479"/>
    </source>
</evidence>
<protein>
    <submittedName>
        <fullName evidence="9">Exonuclease GOR isoform X1</fullName>
    </submittedName>
</protein>
<dbReference type="Pfam" id="PF15870">
    <property type="entry name" value="EloA-BP1"/>
    <property type="match status" value="1"/>
</dbReference>
<evidence type="ECO:0000313" key="8">
    <source>
        <dbReference type="Proteomes" id="UP000695022"/>
    </source>
</evidence>
<dbReference type="GeneID" id="106812946"/>
<dbReference type="PANTHER" id="PTHR12801">
    <property type="entry name" value="RNA EXONUCLEASE REXO1 / RECO3 FAMILY MEMBER-RELATED"/>
    <property type="match status" value="1"/>
</dbReference>
<evidence type="ECO:0000256" key="4">
    <source>
        <dbReference type="ARBA" id="ARBA00022801"/>
    </source>
</evidence>
<keyword evidence="5 9" id="KW-0269">Exonuclease</keyword>
<dbReference type="InterPro" id="IPR034922">
    <property type="entry name" value="REX1-like_exo"/>
</dbReference>
<dbReference type="CDD" id="cd06145">
    <property type="entry name" value="REX1_like"/>
    <property type="match status" value="1"/>
</dbReference>
<dbReference type="Gene3D" id="3.30.420.10">
    <property type="entry name" value="Ribonuclease H-like superfamily/Ribonuclease H"/>
    <property type="match status" value="1"/>
</dbReference>
<proteinExistence type="inferred from homology"/>
<accession>A0ABM1EJS2</accession>
<dbReference type="PANTHER" id="PTHR12801:SF115">
    <property type="entry name" value="FI18136P1-RELATED"/>
    <property type="match status" value="1"/>
</dbReference>
<dbReference type="InterPro" id="IPR047021">
    <property type="entry name" value="REXO1/3/4-like"/>
</dbReference>
<keyword evidence="8" id="KW-1185">Reference proteome</keyword>
<dbReference type="InterPro" id="IPR031736">
    <property type="entry name" value="REXO1-like_dom"/>
</dbReference>
<dbReference type="RefSeq" id="XP_014672443.1">
    <property type="nucleotide sequence ID" value="XM_014816957.1"/>
</dbReference>
<sequence length="324" mass="36146">MDARTNEQVGRQNLIKPRAARRVVIVVTEAELYKHLKPYLLTEKQLEGNGFPFMSPNKPGCAVLVTTTKAKSAGSTNSLKRLCCRCGNRFRVDAKGRYVTKDECVYHWGRPKKVAGAWEASYTCCSGDPYSEGCSVNKLHVIDVKSLTGFVKTLPKRPPLDGNFGVYSLDCEMAYTTEGIELIRVTVVASDCKPVYETLVKPDHPVIDFNTRFSGIKEEDMLGVTTTLRDVQAVLLSRFNAQTILMGHSLESDLMALKLVHQSVVDTSVVFPHRLGPPFKRALRNLMADHLKKVIQDSVDGHDSREDAVACLELMIWKIRSTLT</sequence>
<evidence type="ECO:0000256" key="5">
    <source>
        <dbReference type="ARBA" id="ARBA00022839"/>
    </source>
</evidence>
<evidence type="ECO:0000256" key="3">
    <source>
        <dbReference type="ARBA" id="ARBA00022722"/>
    </source>
</evidence>
<feature type="domain" description="Exonuclease" evidence="7">
    <location>
        <begin position="165"/>
        <end position="324"/>
    </location>
</feature>
<organism evidence="8 9">
    <name type="scientific">Priapulus caudatus</name>
    <name type="common">Priapulid worm</name>
    <dbReference type="NCBI Taxonomy" id="37621"/>
    <lineage>
        <taxon>Eukaryota</taxon>
        <taxon>Metazoa</taxon>
        <taxon>Ecdysozoa</taxon>
        <taxon>Scalidophora</taxon>
        <taxon>Priapulida</taxon>
        <taxon>Priapulimorpha</taxon>
        <taxon>Priapulimorphida</taxon>
        <taxon>Priapulidae</taxon>
        <taxon>Priapulus</taxon>
    </lineage>
</organism>
<gene>
    <name evidence="9" type="primary">LOC106812946</name>
</gene>
<evidence type="ECO:0000313" key="9">
    <source>
        <dbReference type="RefSeq" id="XP_014672443.1"/>
    </source>
</evidence>
<evidence type="ECO:0000256" key="1">
    <source>
        <dbReference type="ARBA" id="ARBA00004123"/>
    </source>
</evidence>
<keyword evidence="4" id="KW-0378">Hydrolase</keyword>